<comment type="pathway">
    <text evidence="2">Carotenoid biosynthesis.</text>
</comment>
<keyword evidence="11" id="KW-1185">Reference proteome</keyword>
<reference evidence="10 11" key="1">
    <citation type="journal article" date="2013" name="Genome Announc.">
        <title>Draft Genome Sequence of Arthrobacter gangotriensis Strain Lz1yT, Isolated from a Penguin Rookery Soil Sample Collected in Antarctica, near the Indian Station Dakshin Gangotri.</title>
        <authorList>
            <person name="Shivaji S."/>
            <person name="Ara S."/>
            <person name="Bandi S."/>
            <person name="Singh A."/>
            <person name="Kumar Pinnaka A."/>
        </authorList>
    </citation>
    <scope>NUCLEOTIDE SEQUENCE [LARGE SCALE GENOMIC DNA]</scope>
    <source>
        <strain evidence="10 11">Lz1y</strain>
    </source>
</reference>
<feature type="transmembrane region" description="Helical" evidence="8">
    <location>
        <begin position="36"/>
        <end position="60"/>
    </location>
</feature>
<evidence type="ECO:0000256" key="4">
    <source>
        <dbReference type="ARBA" id="ARBA00022746"/>
    </source>
</evidence>
<dbReference type="InterPro" id="IPR017825">
    <property type="entry name" value="Lycopene_cyclase_dom"/>
</dbReference>
<name>M7MXI0_9MICC</name>
<keyword evidence="6 8" id="KW-0472">Membrane</keyword>
<protein>
    <submittedName>
        <fullName evidence="10">Lycopene cyclase domain protein</fullName>
    </submittedName>
</protein>
<dbReference type="RefSeq" id="WP_007269982.1">
    <property type="nucleotide sequence ID" value="NZ_AOCK01000002.1"/>
</dbReference>
<dbReference type="Pfam" id="PF18916">
    <property type="entry name" value="Lycopene_cyc"/>
    <property type="match status" value="1"/>
</dbReference>
<keyword evidence="5 8" id="KW-1133">Transmembrane helix</keyword>
<evidence type="ECO:0000256" key="5">
    <source>
        <dbReference type="ARBA" id="ARBA00022989"/>
    </source>
</evidence>
<gene>
    <name evidence="10" type="ORF">ADIAG_00775</name>
</gene>
<evidence type="ECO:0000256" key="8">
    <source>
        <dbReference type="SAM" id="Phobius"/>
    </source>
</evidence>
<dbReference type="STRING" id="1276920.ADIAG_00775"/>
<comment type="subcellular location">
    <subcellularLocation>
        <location evidence="1">Membrane</location>
        <topology evidence="1">Multi-pass membrane protein</topology>
    </subcellularLocation>
</comment>
<accession>M7MXI0</accession>
<organism evidence="10 11">
    <name type="scientific">Paeniglutamicibacter gangotriensis Lz1y</name>
    <dbReference type="NCBI Taxonomy" id="1276920"/>
    <lineage>
        <taxon>Bacteria</taxon>
        <taxon>Bacillati</taxon>
        <taxon>Actinomycetota</taxon>
        <taxon>Actinomycetes</taxon>
        <taxon>Micrococcales</taxon>
        <taxon>Micrococcaceae</taxon>
        <taxon>Paeniglutamicibacter</taxon>
    </lineage>
</organism>
<dbReference type="Proteomes" id="UP000012015">
    <property type="component" value="Unassembled WGS sequence"/>
</dbReference>
<evidence type="ECO:0000256" key="1">
    <source>
        <dbReference type="ARBA" id="ARBA00004141"/>
    </source>
</evidence>
<dbReference type="PATRIC" id="fig|1276920.7.peg.778"/>
<proteinExistence type="predicted"/>
<dbReference type="GO" id="GO:0016020">
    <property type="term" value="C:membrane"/>
    <property type="evidence" value="ECO:0007669"/>
    <property type="project" value="UniProtKB-SubCell"/>
</dbReference>
<dbReference type="GO" id="GO:0016117">
    <property type="term" value="P:carotenoid biosynthetic process"/>
    <property type="evidence" value="ECO:0007669"/>
    <property type="project" value="UniProtKB-KW"/>
</dbReference>
<evidence type="ECO:0000256" key="2">
    <source>
        <dbReference type="ARBA" id="ARBA00004829"/>
    </source>
</evidence>
<keyword evidence="3 8" id="KW-0812">Transmembrane</keyword>
<dbReference type="eggNOG" id="ENOG503334T">
    <property type="taxonomic scope" value="Bacteria"/>
</dbReference>
<keyword evidence="7" id="KW-0413">Isomerase</keyword>
<dbReference type="GO" id="GO:0016872">
    <property type="term" value="F:intramolecular lyase activity"/>
    <property type="evidence" value="ECO:0007669"/>
    <property type="project" value="InterPro"/>
</dbReference>
<evidence type="ECO:0000313" key="10">
    <source>
        <dbReference type="EMBL" id="EMQ99675.1"/>
    </source>
</evidence>
<feature type="domain" description="Lycopene cyclase" evidence="9">
    <location>
        <begin position="4"/>
        <end position="92"/>
    </location>
</feature>
<evidence type="ECO:0000256" key="7">
    <source>
        <dbReference type="ARBA" id="ARBA00023235"/>
    </source>
</evidence>
<evidence type="ECO:0000256" key="6">
    <source>
        <dbReference type="ARBA" id="ARBA00023136"/>
    </source>
</evidence>
<evidence type="ECO:0000259" key="9">
    <source>
        <dbReference type="Pfam" id="PF18916"/>
    </source>
</evidence>
<dbReference type="NCBIfam" id="TIGR03462">
    <property type="entry name" value="CarR_dom_SF"/>
    <property type="match status" value="1"/>
</dbReference>
<dbReference type="AlphaFoldDB" id="M7MXI0"/>
<keyword evidence="4" id="KW-0125">Carotenoid biosynthesis</keyword>
<sequence>MSFATLSICFLLGSLALFLLAVRLRRIRLRAVLPALGVSVAILFGLTAVFDNLMIYSGLFDYESETLLGVHLGLAPIEDFTYPLAAVLFVPALWWLCGGLSPILEEQE</sequence>
<dbReference type="GO" id="GO:0045436">
    <property type="term" value="F:lycopene beta cyclase activity"/>
    <property type="evidence" value="ECO:0007669"/>
    <property type="project" value="UniProtKB-ARBA"/>
</dbReference>
<comment type="caution">
    <text evidence="10">The sequence shown here is derived from an EMBL/GenBank/DDBJ whole genome shotgun (WGS) entry which is preliminary data.</text>
</comment>
<feature type="transmembrane region" description="Helical" evidence="8">
    <location>
        <begin position="6"/>
        <end position="24"/>
    </location>
</feature>
<evidence type="ECO:0000256" key="3">
    <source>
        <dbReference type="ARBA" id="ARBA00022692"/>
    </source>
</evidence>
<feature type="transmembrane region" description="Helical" evidence="8">
    <location>
        <begin position="80"/>
        <end position="104"/>
    </location>
</feature>
<evidence type="ECO:0000313" key="11">
    <source>
        <dbReference type="Proteomes" id="UP000012015"/>
    </source>
</evidence>
<dbReference type="EMBL" id="AOCK01000002">
    <property type="protein sequence ID" value="EMQ99675.1"/>
    <property type="molecule type" value="Genomic_DNA"/>
</dbReference>